<evidence type="ECO:0000313" key="4">
    <source>
        <dbReference type="Proteomes" id="UP001271007"/>
    </source>
</evidence>
<gene>
    <name evidence="3" type="ORF">LTR09_005337</name>
</gene>
<dbReference type="InterPro" id="IPR036047">
    <property type="entry name" value="F-box-like_dom_sf"/>
</dbReference>
<accession>A0AAJ0GDQ1</accession>
<organism evidence="3 4">
    <name type="scientific">Extremus antarcticus</name>
    <dbReference type="NCBI Taxonomy" id="702011"/>
    <lineage>
        <taxon>Eukaryota</taxon>
        <taxon>Fungi</taxon>
        <taxon>Dikarya</taxon>
        <taxon>Ascomycota</taxon>
        <taxon>Pezizomycotina</taxon>
        <taxon>Dothideomycetes</taxon>
        <taxon>Dothideomycetidae</taxon>
        <taxon>Mycosphaerellales</taxon>
        <taxon>Extremaceae</taxon>
        <taxon>Extremus</taxon>
    </lineage>
</organism>
<feature type="region of interest" description="Disordered" evidence="1">
    <location>
        <begin position="372"/>
        <end position="397"/>
    </location>
</feature>
<dbReference type="EMBL" id="JAWDJX010000015">
    <property type="protein sequence ID" value="KAK3053593.1"/>
    <property type="molecule type" value="Genomic_DNA"/>
</dbReference>
<protein>
    <recommendedName>
        <fullName evidence="2">F-box domain-containing protein</fullName>
    </recommendedName>
</protein>
<evidence type="ECO:0000256" key="1">
    <source>
        <dbReference type="SAM" id="MobiDB-lite"/>
    </source>
</evidence>
<sequence length="516" mass="58334">MACLLELSHELLHCIFTEIEPADVASVSRTCRTLHSYVVGNRLLHKEIYIRRYDEPTINQTEPNWEEEMRKTVRLEKLLESEDWQVKRDNLGFIAEHINSLINTAHTDADESANVELLRDYFLDDSNIQTLLCSSSLFNTAGTELQIAAPTPSLRQASAKLHCLYGRPIDPVPSKRCSAHYSISPFFAIRNINNATSPSSSTRSQTRAYPAHTVARSKVYDLRQYTEHTLWGPFMDDGTQNVDWEKVEAIMLVLGFNLNKFTERSGGRFEQVWDDPFVGATPHSYISPPSITDPSKELDEEISLVRELQPSIDSLDPYGVTGTWMRVVCFLDYNDLYAFNFNTEISPEEVREPIDTEEGIIYLEETLQVTKIEPPGSGEEDEDGEYGAPAGTTEGSGDGLDWSGFEGERLPVVHFRGTSRSLHASWDPNANSRIRGTVRQTPEGEIRWTTFSIFHGEERWRSEGIQVGGMRSARGILGSWFDKDFDRHGPAGPTAFWKITDDVAEEKTSSMPIAYF</sequence>
<dbReference type="Pfam" id="PF00646">
    <property type="entry name" value="F-box"/>
    <property type="match status" value="1"/>
</dbReference>
<evidence type="ECO:0000313" key="3">
    <source>
        <dbReference type="EMBL" id="KAK3053593.1"/>
    </source>
</evidence>
<keyword evidence="4" id="KW-1185">Reference proteome</keyword>
<feature type="domain" description="F-box" evidence="2">
    <location>
        <begin position="4"/>
        <end position="44"/>
    </location>
</feature>
<dbReference type="InterPro" id="IPR001810">
    <property type="entry name" value="F-box_dom"/>
</dbReference>
<proteinExistence type="predicted"/>
<dbReference type="Proteomes" id="UP001271007">
    <property type="component" value="Unassembled WGS sequence"/>
</dbReference>
<comment type="caution">
    <text evidence="3">The sequence shown here is derived from an EMBL/GenBank/DDBJ whole genome shotgun (WGS) entry which is preliminary data.</text>
</comment>
<reference evidence="3" key="1">
    <citation type="submission" date="2023-04" db="EMBL/GenBank/DDBJ databases">
        <title>Black Yeasts Isolated from many extreme environments.</title>
        <authorList>
            <person name="Coleine C."/>
            <person name="Stajich J.E."/>
            <person name="Selbmann L."/>
        </authorList>
    </citation>
    <scope>NUCLEOTIDE SEQUENCE</scope>
    <source>
        <strain evidence="3">CCFEE 5312</strain>
    </source>
</reference>
<evidence type="ECO:0000259" key="2">
    <source>
        <dbReference type="Pfam" id="PF00646"/>
    </source>
</evidence>
<dbReference type="AlphaFoldDB" id="A0AAJ0GDQ1"/>
<name>A0AAJ0GDQ1_9PEZI</name>
<dbReference type="SUPFAM" id="SSF81383">
    <property type="entry name" value="F-box domain"/>
    <property type="match status" value="1"/>
</dbReference>